<keyword evidence="2" id="KW-1185">Reference proteome</keyword>
<name>A0A1P9WXR1_9BACT</name>
<sequence>MLPNDLLNSPVQAELAWLRPRVESLTNRLNTLNRRRQAHDYRRLLEERDRLALLLLPGAATLTDMLTLLSMLTRPVRAVGYLLVRARLLHDPNRYIHSLETLSPSAMLLLEGVFEGVDVQQPEAGQFIRRVRLLAGAAYEQIVCVHA</sequence>
<evidence type="ECO:0000313" key="1">
    <source>
        <dbReference type="EMBL" id="AQG80143.1"/>
    </source>
</evidence>
<evidence type="ECO:0000313" key="2">
    <source>
        <dbReference type="Proteomes" id="UP000187941"/>
    </source>
</evidence>
<gene>
    <name evidence="1" type="ORF">AWR27_12920</name>
</gene>
<protein>
    <submittedName>
        <fullName evidence="1">Uncharacterized protein</fullName>
    </submittedName>
</protein>
<dbReference type="STRING" id="1178516.AWR27_12920"/>
<dbReference type="EMBL" id="CP014263">
    <property type="protein sequence ID" value="AQG80143.1"/>
    <property type="molecule type" value="Genomic_DNA"/>
</dbReference>
<organism evidence="1 2">
    <name type="scientific">Spirosoma montaniterrae</name>
    <dbReference type="NCBI Taxonomy" id="1178516"/>
    <lineage>
        <taxon>Bacteria</taxon>
        <taxon>Pseudomonadati</taxon>
        <taxon>Bacteroidota</taxon>
        <taxon>Cytophagia</taxon>
        <taxon>Cytophagales</taxon>
        <taxon>Cytophagaceae</taxon>
        <taxon>Spirosoma</taxon>
    </lineage>
</organism>
<proteinExistence type="predicted"/>
<dbReference type="RefSeq" id="WP_077131566.1">
    <property type="nucleotide sequence ID" value="NZ_CP014263.1"/>
</dbReference>
<reference evidence="1 2" key="1">
    <citation type="submission" date="2016-01" db="EMBL/GenBank/DDBJ databases">
        <authorList>
            <person name="Oliw E.H."/>
        </authorList>
    </citation>
    <scope>NUCLEOTIDE SEQUENCE [LARGE SCALE GENOMIC DNA]</scope>
    <source>
        <strain evidence="1 2">DY10</strain>
    </source>
</reference>
<dbReference type="Proteomes" id="UP000187941">
    <property type="component" value="Chromosome"/>
</dbReference>
<accession>A0A1P9WXR1</accession>
<dbReference type="KEGG" id="smon:AWR27_12920"/>
<dbReference type="AlphaFoldDB" id="A0A1P9WXR1"/>